<organism evidence="1 2">
    <name type="scientific">Aquibacillus koreensis</name>
    <dbReference type="NCBI Taxonomy" id="279446"/>
    <lineage>
        <taxon>Bacteria</taxon>
        <taxon>Bacillati</taxon>
        <taxon>Bacillota</taxon>
        <taxon>Bacilli</taxon>
        <taxon>Bacillales</taxon>
        <taxon>Bacillaceae</taxon>
        <taxon>Aquibacillus</taxon>
    </lineage>
</organism>
<protein>
    <submittedName>
        <fullName evidence="1">Uncharacterized protein</fullName>
    </submittedName>
</protein>
<accession>A0A9X4AK64</accession>
<reference evidence="1" key="1">
    <citation type="submission" date="2022-06" db="EMBL/GenBank/DDBJ databases">
        <title>Aquibacillus sp. a new bacterium isolated from soil saline samples.</title>
        <authorList>
            <person name="Galisteo C."/>
            <person name="De La Haba R."/>
            <person name="Sanchez-Porro C."/>
            <person name="Ventosa A."/>
        </authorList>
    </citation>
    <scope>NUCLEOTIDE SEQUENCE</scope>
    <source>
        <strain evidence="1">JCM 12387</strain>
    </source>
</reference>
<proteinExistence type="predicted"/>
<dbReference type="Proteomes" id="UP001145072">
    <property type="component" value="Unassembled WGS sequence"/>
</dbReference>
<gene>
    <name evidence="1" type="ORF">NC661_11905</name>
</gene>
<dbReference type="AlphaFoldDB" id="A0A9X4AK64"/>
<evidence type="ECO:0000313" key="2">
    <source>
        <dbReference type="Proteomes" id="UP001145072"/>
    </source>
</evidence>
<dbReference type="RefSeq" id="WP_259867705.1">
    <property type="nucleotide sequence ID" value="NZ_JAMQJZ010000008.1"/>
</dbReference>
<sequence>MNHEKDYDRDFDREDHLSSDHLRHILQSSHDIEVKLMREYLIAADRIHDNPELKERLKNFAEGNAKRTDQLLDELKNYQ</sequence>
<evidence type="ECO:0000313" key="1">
    <source>
        <dbReference type="EMBL" id="MDC3421073.1"/>
    </source>
</evidence>
<keyword evidence="2" id="KW-1185">Reference proteome</keyword>
<dbReference type="EMBL" id="JAMQJZ010000008">
    <property type="protein sequence ID" value="MDC3421073.1"/>
    <property type="molecule type" value="Genomic_DNA"/>
</dbReference>
<name>A0A9X4AK64_9BACI</name>
<comment type="caution">
    <text evidence="1">The sequence shown here is derived from an EMBL/GenBank/DDBJ whole genome shotgun (WGS) entry which is preliminary data.</text>
</comment>